<sequence>MPDLPLAQKTREQLQEDKVTEEPPSKRGTSPSPNREVGSENVADSACHHDLAHEQPISQFGESGNTISTQTAAGTVASVFPHLERVSRKKGSHKTLAGRSGKTDIGESARLIEDGRRQADYRTKVNKYDGKPENEWRKQEKLQTPELSSNQRSISSERSPEPIRDEDDVAGATLQPSVSLFGGPYGLGEQPRAVSPPKTPLATIREQVPTDSPSYTRHRDSSDVGSPERGVKLARLDRKLSPVPTQSVVNKLNIERRRVPHESPSPTPKPALRSFSGPYDNILKTPETSEVVRRASIVSLESLKSADSLRLRRSPGSGDLRAQSKREPSARKNKSPTAQPEEEDVNIEALPSSSTYDPVTDKGKLPLRGMAADVYEGWGDVPGSPLSPSRPPSVRRRRSLQHLQDLETRLDQLVSENRLLSSAKATTEKALETQTITQRQQAKALETRDREIQDKDSEINQLKKSTQWLKRELARLTELNESLAATNAKLLSSQEHETNQHNEVAQQWQRSREELEDLRAKYTQLSAGMESIVSSEVDTALALKNAEIRRLQGDLLEAQDKIKELQEKIVSSSHDNIITFRDEDYFESACQKLCHHVQQWVLRFSKFSDMRLCRLTSTLRDEKVADRFENSILDGSDVDSYLADRVKRRDVFMSVVMTMMWDYIFTRYLFGMDREQRQKLKTLEKQLCEVGPPAAVQRWRATTLSLLSKRRSFQEQRALDTEAVVQEIYRTLSKLLPPPQELEKSILDSLRKVMRAAVNLSIEMRTQKAEYIMLPPLRPEYDTNGDLTRKVHFNANLMNERSGETTSNEELEEQQAVVRIVLFPLVVKKGSDEGEGDEEIVVCPAQVLVARPGKDKKVVRVLSGDRLSANPVSQSIQSFPSIDMDTSNLI</sequence>
<feature type="region of interest" description="Disordered" evidence="1">
    <location>
        <begin position="79"/>
        <end position="288"/>
    </location>
</feature>
<protein>
    <recommendedName>
        <fullName evidence="4">Involucrin repeat protein</fullName>
    </recommendedName>
</protein>
<feature type="region of interest" description="Disordered" evidence="1">
    <location>
        <begin position="303"/>
        <end position="364"/>
    </location>
</feature>
<gene>
    <name evidence="2" type="ORF">CIRG_00937</name>
</gene>
<proteinExistence type="predicted"/>
<dbReference type="OrthoDB" id="5365701at2759"/>
<evidence type="ECO:0000313" key="3">
    <source>
        <dbReference type="Proteomes" id="UP000054565"/>
    </source>
</evidence>
<evidence type="ECO:0008006" key="4">
    <source>
        <dbReference type="Google" id="ProtNLM"/>
    </source>
</evidence>
<reference evidence="3" key="1">
    <citation type="journal article" date="2010" name="Genome Res.">
        <title>Population genomic sequencing of Coccidioides fungi reveals recent hybridization and transposon control.</title>
        <authorList>
            <person name="Neafsey D.E."/>
            <person name="Barker B.M."/>
            <person name="Sharpton T.J."/>
            <person name="Stajich J.E."/>
            <person name="Park D.J."/>
            <person name="Whiston E."/>
            <person name="Hung C.-Y."/>
            <person name="McMahan C."/>
            <person name="White J."/>
            <person name="Sykes S."/>
            <person name="Heiman D."/>
            <person name="Young S."/>
            <person name="Zeng Q."/>
            <person name="Abouelleil A."/>
            <person name="Aftuck L."/>
            <person name="Bessette D."/>
            <person name="Brown A."/>
            <person name="FitzGerald M."/>
            <person name="Lui A."/>
            <person name="Macdonald J.P."/>
            <person name="Priest M."/>
            <person name="Orbach M.J."/>
            <person name="Galgiani J.N."/>
            <person name="Kirkland T.N."/>
            <person name="Cole G.T."/>
            <person name="Birren B.W."/>
            <person name="Henn M.R."/>
            <person name="Taylor J.W."/>
            <person name="Rounsley S.D."/>
        </authorList>
    </citation>
    <scope>NUCLEOTIDE SEQUENCE [LARGE SCALE GENOMIC DNA]</scope>
    <source>
        <strain evidence="3">RMSCC 2394</strain>
    </source>
</reference>
<dbReference type="Proteomes" id="UP000054565">
    <property type="component" value="Unassembled WGS sequence"/>
</dbReference>
<dbReference type="PANTHER" id="PTHR40641">
    <property type="entry name" value="INVOLUCRIN REPEAT PROTEIN (AFU_ORTHOLOGUE AFUA_2G08060)"/>
    <property type="match status" value="1"/>
</dbReference>
<organism evidence="2 3">
    <name type="scientific">Coccidioides immitis RMSCC 2394</name>
    <dbReference type="NCBI Taxonomy" id="404692"/>
    <lineage>
        <taxon>Eukaryota</taxon>
        <taxon>Fungi</taxon>
        <taxon>Dikarya</taxon>
        <taxon>Ascomycota</taxon>
        <taxon>Pezizomycotina</taxon>
        <taxon>Eurotiomycetes</taxon>
        <taxon>Eurotiomycetidae</taxon>
        <taxon>Onygenales</taxon>
        <taxon>Onygenaceae</taxon>
        <taxon>Coccidioides</taxon>
    </lineage>
</organism>
<feature type="compositionally biased region" description="Basic and acidic residues" evidence="1">
    <location>
        <begin position="101"/>
        <end position="143"/>
    </location>
</feature>
<dbReference type="InterPro" id="IPR053268">
    <property type="entry name" value="Woronin_anchor"/>
</dbReference>
<evidence type="ECO:0000313" key="2">
    <source>
        <dbReference type="EMBL" id="KMP00795.1"/>
    </source>
</evidence>
<feature type="region of interest" description="Disordered" evidence="1">
    <location>
        <begin position="1"/>
        <end position="48"/>
    </location>
</feature>
<dbReference type="EMBL" id="DS028093">
    <property type="protein sequence ID" value="KMP00795.1"/>
    <property type="molecule type" value="Genomic_DNA"/>
</dbReference>
<feature type="compositionally biased region" description="Basic and acidic residues" evidence="1">
    <location>
        <begin position="229"/>
        <end position="240"/>
    </location>
</feature>
<name>A0A0J6XZH3_COCIT</name>
<feature type="compositionally biased region" description="Low complexity" evidence="1">
    <location>
        <begin position="148"/>
        <end position="157"/>
    </location>
</feature>
<dbReference type="STRING" id="404692.A0A0J6XZH3"/>
<feature type="compositionally biased region" description="Basic and acidic residues" evidence="1">
    <location>
        <begin position="9"/>
        <end position="25"/>
    </location>
</feature>
<feature type="region of interest" description="Disordered" evidence="1">
    <location>
        <begin position="376"/>
        <end position="398"/>
    </location>
</feature>
<accession>A0A0J6XZH3</accession>
<dbReference type="AlphaFoldDB" id="A0A0J6XZH3"/>
<evidence type="ECO:0000256" key="1">
    <source>
        <dbReference type="SAM" id="MobiDB-lite"/>
    </source>
</evidence>
<dbReference type="PANTHER" id="PTHR40641:SF2">
    <property type="entry name" value="INVOLUCRIN REPEAT PROTEIN"/>
    <property type="match status" value="1"/>
</dbReference>